<dbReference type="EMBL" id="OQ970438">
    <property type="protein sequence ID" value="WLW38502.1"/>
    <property type="molecule type" value="Genomic_DNA"/>
</dbReference>
<keyword evidence="5" id="KW-1185">Reference proteome</keyword>
<comment type="subcellular location">
    <subcellularLocation>
        <location evidence="1">Virion</location>
    </subcellularLocation>
</comment>
<proteinExistence type="predicted"/>
<organism evidence="4 5">
    <name type="scientific">Streptomyces phage Vanseggelen</name>
    <dbReference type="NCBI Taxonomy" id="3065246"/>
    <lineage>
        <taxon>Viruses</taxon>
        <taxon>Duplodnaviria</taxon>
        <taxon>Heunggongvirae</taxon>
        <taxon>Uroviricota</taxon>
        <taxon>Caudoviricetes</taxon>
        <taxon>Arquatrovirinae</taxon>
        <taxon>Camvirus</taxon>
        <taxon>Camvirus vanseggelen</taxon>
    </lineage>
</organism>
<evidence type="ECO:0000256" key="1">
    <source>
        <dbReference type="ARBA" id="ARBA00004328"/>
    </source>
</evidence>
<evidence type="ECO:0000313" key="4">
    <source>
        <dbReference type="EMBL" id="WLW38502.1"/>
    </source>
</evidence>
<feature type="domain" description="Peptidase S74" evidence="3">
    <location>
        <begin position="319"/>
        <end position="414"/>
    </location>
</feature>
<protein>
    <submittedName>
        <fullName evidence="4">Tail protein</fullName>
    </submittedName>
</protein>
<evidence type="ECO:0000313" key="5">
    <source>
        <dbReference type="Proteomes" id="UP001227561"/>
    </source>
</evidence>
<accession>A0AA50F1S7</accession>
<evidence type="ECO:0000259" key="3">
    <source>
        <dbReference type="PROSITE" id="PS51688"/>
    </source>
</evidence>
<keyword evidence="2" id="KW-0946">Virion</keyword>
<sequence length="426" mass="45825">MAQTSYPFDNSVVNEAQYSAYFKELQDSGVVGSSNSTALKVTPVGTNMTLNVAVGSAVVRGHFYDNSAIQPVTIAAADTAARVDLVVLKLDPVANTILLTVKKGSPGQGAPVPEQTAQGNYELVLAQVAVGASVTSISAANVTDVRTFVGNRIRSWSATTRPTAAEARVGMLGYNTTTLAWEFWNGSAWTGLVQAVDWSSLSNKPGSFTPAAHTHDFATELTNKPTTYPPSAHSHDWNSITSKPSTFAPSTHTHDWKQITGEPSTFPPSAHTHGQYLESGDTISWSNGTKQAHARSVSGSGPYYAVWVRGDGGFCKNTSSLRFKQNVRSHDVSADAVLNLRSVIYDRLPDEEGGDYARNEFGLIAEEVGEHLPELVTYDEDGLIDTVRYDLLGVALLPVVQRQERKINDLEARLARLEAALGEVGK</sequence>
<dbReference type="Pfam" id="PF13884">
    <property type="entry name" value="Peptidase_S74"/>
    <property type="match status" value="1"/>
</dbReference>
<dbReference type="PROSITE" id="PS51688">
    <property type="entry name" value="ICA"/>
    <property type="match status" value="1"/>
</dbReference>
<keyword evidence="2" id="KW-1227">Viral tail protein</keyword>
<name>A0AA50F1S7_9CAUD</name>
<dbReference type="GO" id="GO:0098015">
    <property type="term" value="C:virus tail"/>
    <property type="evidence" value="ECO:0007669"/>
    <property type="project" value="UniProtKB-KW"/>
</dbReference>
<dbReference type="Proteomes" id="UP001227561">
    <property type="component" value="Segment"/>
</dbReference>
<evidence type="ECO:0000256" key="2">
    <source>
        <dbReference type="ARBA" id="ARBA00022732"/>
    </source>
</evidence>
<dbReference type="InterPro" id="IPR030392">
    <property type="entry name" value="S74_ICA"/>
</dbReference>
<reference evidence="4" key="1">
    <citation type="submission" date="2023-05" db="EMBL/GenBank/DDBJ databases">
        <authorList>
            <person name="van Neer V."/>
            <person name="Kempff A."/>
            <person name="Ongenae V."/>
            <person name="Claessen D."/>
            <person name="Briegel A."/>
            <person name="Rozen D."/>
        </authorList>
    </citation>
    <scope>NUCLEOTIDE SEQUENCE</scope>
</reference>